<comment type="similarity">
    <text evidence="2">Belongs to the membrane fusion protein (MFP) (TC 8.A.1) family.</text>
</comment>
<dbReference type="Pfam" id="PF25963">
    <property type="entry name" value="Beta-barrel_AAEA"/>
    <property type="match status" value="1"/>
</dbReference>
<evidence type="ECO:0000256" key="2">
    <source>
        <dbReference type="ARBA" id="ARBA00009477"/>
    </source>
</evidence>
<dbReference type="Gene3D" id="2.40.30.170">
    <property type="match status" value="1"/>
</dbReference>
<evidence type="ECO:0000256" key="1">
    <source>
        <dbReference type="ARBA" id="ARBA00004167"/>
    </source>
</evidence>
<dbReference type="GO" id="GO:0016020">
    <property type="term" value="C:membrane"/>
    <property type="evidence" value="ECO:0007669"/>
    <property type="project" value="UniProtKB-SubCell"/>
</dbReference>
<dbReference type="RefSeq" id="WP_036756370.1">
    <property type="nucleotide sequence ID" value="NZ_JAGSGC010000008.1"/>
</dbReference>
<protein>
    <submittedName>
        <fullName evidence="9">Multidrug transporter</fullName>
    </submittedName>
</protein>
<dbReference type="InterPro" id="IPR058634">
    <property type="entry name" value="AaeA-lik-b-barrel"/>
</dbReference>
<keyword evidence="3" id="KW-0812">Transmembrane</keyword>
<keyword evidence="10" id="KW-1185">Reference proteome</keyword>
<feature type="domain" description="Multidrug resistance protein MdtA-like barrel-sandwich hybrid" evidence="7">
    <location>
        <begin position="42"/>
        <end position="228"/>
    </location>
</feature>
<dbReference type="Proteomes" id="UP000027192">
    <property type="component" value="Unassembled WGS sequence"/>
</dbReference>
<dbReference type="InterPro" id="IPR050739">
    <property type="entry name" value="MFP"/>
</dbReference>
<dbReference type="SUPFAM" id="SSF111369">
    <property type="entry name" value="HlyD-like secretion proteins"/>
    <property type="match status" value="2"/>
</dbReference>
<sequence length="335" mass="36690">MKKTLIVLTAVTMLLLGGWKYWEEQDYVTTDNAYVKADITVVSPEVSGSVVELFIEDNQWVQAGDPLFAIDSQDYQANVNIAKAAIDVAKSALNNNASRIRLQQVSIEQATAAIQGAKANAALQQSERERFSKLLRSSSISQTAFDNQNTKAIEAEVKLKNAYLVLEATKKQLDTLSAEREQLKAQRLQAESKLALNTIALNRTIVKAPVDGYIANRQVQTGKFVQPGMGVVTLVPSEVWLEANFKETQLAHVVVGQTVNVVLDMFPDKPLQGVVDSVTPATGAQFSLLPPQNATGNFVKVVQRVPVKIRLNLPDHLQGRIYPGLSAIASVRIIR</sequence>
<reference evidence="9 10" key="1">
    <citation type="submission" date="2014-04" db="EMBL/GenBank/DDBJ databases">
        <title>Draft genome sequence of Photobacterium halotolerans S2753: a solonamide, ngercheumicin and holomycin producer.</title>
        <authorList>
            <person name="Machado H.R."/>
            <person name="Gram L."/>
        </authorList>
    </citation>
    <scope>NUCLEOTIDE SEQUENCE [LARGE SCALE GENOMIC DNA]</scope>
    <source>
        <strain evidence="9 10">S2753</strain>
    </source>
</reference>
<gene>
    <name evidence="9" type="ORF">EA58_19085</name>
</gene>
<dbReference type="GO" id="GO:0055085">
    <property type="term" value="P:transmembrane transport"/>
    <property type="evidence" value="ECO:0007669"/>
    <property type="project" value="InterPro"/>
</dbReference>
<dbReference type="STRING" id="1654360.EA58_19085"/>
<evidence type="ECO:0000256" key="3">
    <source>
        <dbReference type="ARBA" id="ARBA00022692"/>
    </source>
</evidence>
<keyword evidence="5" id="KW-0472">Membrane</keyword>
<dbReference type="EMBL" id="JMIB01000038">
    <property type="protein sequence ID" value="KDM90045.1"/>
    <property type="molecule type" value="Genomic_DNA"/>
</dbReference>
<comment type="subcellular location">
    <subcellularLocation>
        <location evidence="1">Membrane</location>
        <topology evidence="1">Single-pass membrane protein</topology>
    </subcellularLocation>
</comment>
<dbReference type="PANTHER" id="PTHR30386:SF26">
    <property type="entry name" value="TRANSPORT PROTEIN COMB"/>
    <property type="match status" value="1"/>
</dbReference>
<keyword evidence="4" id="KW-1133">Transmembrane helix</keyword>
<evidence type="ECO:0000259" key="8">
    <source>
        <dbReference type="Pfam" id="PF25963"/>
    </source>
</evidence>
<evidence type="ECO:0000256" key="4">
    <source>
        <dbReference type="ARBA" id="ARBA00022989"/>
    </source>
</evidence>
<dbReference type="Pfam" id="PF25917">
    <property type="entry name" value="BSH_RND"/>
    <property type="match status" value="1"/>
</dbReference>
<evidence type="ECO:0000256" key="5">
    <source>
        <dbReference type="ARBA" id="ARBA00023136"/>
    </source>
</evidence>
<keyword evidence="6" id="KW-0175">Coiled coil</keyword>
<dbReference type="InterPro" id="IPR058625">
    <property type="entry name" value="MdtA-like_BSH"/>
</dbReference>
<organism evidence="9 10">
    <name type="scientific">Photobacterium galatheae</name>
    <dbReference type="NCBI Taxonomy" id="1654360"/>
    <lineage>
        <taxon>Bacteria</taxon>
        <taxon>Pseudomonadati</taxon>
        <taxon>Pseudomonadota</taxon>
        <taxon>Gammaproteobacteria</taxon>
        <taxon>Vibrionales</taxon>
        <taxon>Vibrionaceae</taxon>
        <taxon>Photobacterium</taxon>
    </lineage>
</organism>
<evidence type="ECO:0000313" key="10">
    <source>
        <dbReference type="Proteomes" id="UP000027192"/>
    </source>
</evidence>
<proteinExistence type="inferred from homology"/>
<dbReference type="Gene3D" id="2.40.50.100">
    <property type="match status" value="1"/>
</dbReference>
<dbReference type="Gene3D" id="1.10.287.470">
    <property type="entry name" value="Helix hairpin bin"/>
    <property type="match status" value="2"/>
</dbReference>
<dbReference type="AlphaFoldDB" id="A0A066RHW7"/>
<name>A0A066RHW7_9GAMM</name>
<comment type="caution">
    <text evidence="9">The sequence shown here is derived from an EMBL/GenBank/DDBJ whole genome shotgun (WGS) entry which is preliminary data.</text>
</comment>
<dbReference type="OrthoDB" id="9811754at2"/>
<evidence type="ECO:0000313" key="9">
    <source>
        <dbReference type="EMBL" id="KDM90045.1"/>
    </source>
</evidence>
<evidence type="ECO:0000259" key="7">
    <source>
        <dbReference type="Pfam" id="PF25917"/>
    </source>
</evidence>
<evidence type="ECO:0000256" key="6">
    <source>
        <dbReference type="SAM" id="Coils"/>
    </source>
</evidence>
<feature type="domain" description="p-hydroxybenzoic acid efflux pump subunit AaeA-like beta-barrel" evidence="8">
    <location>
        <begin position="240"/>
        <end position="313"/>
    </location>
</feature>
<dbReference type="PANTHER" id="PTHR30386">
    <property type="entry name" value="MEMBRANE FUSION SUBUNIT OF EMRAB-TOLC MULTIDRUG EFFLUX PUMP"/>
    <property type="match status" value="1"/>
</dbReference>
<accession>A0A066RHW7</accession>
<feature type="coiled-coil region" evidence="6">
    <location>
        <begin position="159"/>
        <end position="193"/>
    </location>
</feature>